<dbReference type="KEGG" id="asul:DFR86_10685"/>
<dbReference type="PANTHER" id="PTHR43666">
    <property type="entry name" value="TLDD PROTEIN"/>
    <property type="match status" value="1"/>
</dbReference>
<keyword evidence="3" id="KW-1185">Reference proteome</keyword>
<evidence type="ECO:0000313" key="3">
    <source>
        <dbReference type="Proteomes" id="UP000248410"/>
    </source>
</evidence>
<dbReference type="Proteomes" id="UP000248410">
    <property type="component" value="Chromosome"/>
</dbReference>
<dbReference type="PANTHER" id="PTHR43666:SF1">
    <property type="entry name" value="CONSERVED PROTEIN"/>
    <property type="match status" value="1"/>
</dbReference>
<sequence length="423" mass="47596">MNEDLIQLLEKIKGFDEVALFKAKSENTVVKLVLGKVSAVQNLDDEVTYALVKKDKKYMITTISGKSDNINVNEGLIKTIDNPSLSPIISDNDKEYKLEKTNSKIEELRKNPDPAISIILDNSEFPLSGILNIRKTSVSLVTSKGFNGIDIRDSIDGYFRAFNGEYSGQWSFANTKFSETELKDTIKIANDFASIKNKVEVDEGKYDLLLSPLVFGNLMNYLASMSSGLSILMGNSIFAKYKPGDKIASEKFTFSDVPSEDRPSSISFDQEATFTRNNNIIENGIYKTPLLNNELAQIFNSKTTGNAGWIYPQPWTLEIKEGEVSKDSLTSGNVIMFNNNWYTRFQNYAEGNFSTVGRDAIVVYKNGEIMGVTTRLRIADSMINIIRNIEEMSKERYLVKWWDSPIPVLSPYVLVKDIKITRA</sequence>
<dbReference type="Pfam" id="PF19289">
    <property type="entry name" value="PmbA_TldD_3rd"/>
    <property type="match status" value="1"/>
</dbReference>
<dbReference type="InterPro" id="IPR036059">
    <property type="entry name" value="TldD/PmbA_sf"/>
</dbReference>
<name>A0A2U9IQP1_9CREN</name>
<dbReference type="SUPFAM" id="SSF111283">
    <property type="entry name" value="Putative modulator of DNA gyrase, PmbA/TldD"/>
    <property type="match status" value="1"/>
</dbReference>
<organism evidence="2 3">
    <name type="scientific">Acidianus sulfidivorans JP7</name>
    <dbReference type="NCBI Taxonomy" id="619593"/>
    <lineage>
        <taxon>Archaea</taxon>
        <taxon>Thermoproteota</taxon>
        <taxon>Thermoprotei</taxon>
        <taxon>Sulfolobales</taxon>
        <taxon>Sulfolobaceae</taxon>
        <taxon>Acidianus</taxon>
    </lineage>
</organism>
<evidence type="ECO:0000313" key="2">
    <source>
        <dbReference type="EMBL" id="AWR98340.1"/>
    </source>
</evidence>
<evidence type="ECO:0000259" key="1">
    <source>
        <dbReference type="Pfam" id="PF19289"/>
    </source>
</evidence>
<dbReference type="GO" id="GO:0008237">
    <property type="term" value="F:metallopeptidase activity"/>
    <property type="evidence" value="ECO:0007669"/>
    <property type="project" value="InterPro"/>
</dbReference>
<dbReference type="GO" id="GO:0006508">
    <property type="term" value="P:proteolysis"/>
    <property type="evidence" value="ECO:0007669"/>
    <property type="project" value="InterPro"/>
</dbReference>
<dbReference type="EMBL" id="CP029288">
    <property type="protein sequence ID" value="AWR98340.1"/>
    <property type="molecule type" value="Genomic_DNA"/>
</dbReference>
<dbReference type="InterPro" id="IPR045569">
    <property type="entry name" value="Metalloprtase-TldD/E_C"/>
</dbReference>
<proteinExistence type="predicted"/>
<dbReference type="AlphaFoldDB" id="A0A2U9IQP1"/>
<reference evidence="2 3" key="1">
    <citation type="submission" date="2018-05" db="EMBL/GenBank/DDBJ databases">
        <title>Complete Genome Sequences of Extremely Thermoacidophilic, Metal-Mobilizing Type-Strain Members of the Archaeal Family Sulfolobaceae: Acidianus brierleyi DSM-1651T, Acidianus sulfidivorans DSM-18786T, Metallosphaera hakonensis DSM-7519T, and Metallosphaera prunae DSM-10039T.</title>
        <authorList>
            <person name="Counts J.A."/>
            <person name="Kelly R.M."/>
        </authorList>
    </citation>
    <scope>NUCLEOTIDE SEQUENCE [LARGE SCALE GENOMIC DNA]</scope>
    <source>
        <strain evidence="2 3">JP7</strain>
    </source>
</reference>
<feature type="domain" description="Metalloprotease TldD/E C-terminal" evidence="1">
    <location>
        <begin position="204"/>
        <end position="421"/>
    </location>
</feature>
<accession>A0A2U9IQP1</accession>
<protein>
    <submittedName>
        <fullName evidence="2">TldD/PmbA family protein</fullName>
    </submittedName>
</protein>
<dbReference type="OrthoDB" id="84520at2157"/>
<gene>
    <name evidence="2" type="ORF">DFR86_10685</name>
</gene>